<dbReference type="InterPro" id="IPR021109">
    <property type="entry name" value="Peptidase_aspartic_dom_sf"/>
</dbReference>
<dbReference type="InterPro" id="IPR001878">
    <property type="entry name" value="Znf_CCHC"/>
</dbReference>
<dbReference type="PANTHER" id="PTHR15503">
    <property type="entry name" value="LDOC1 RELATED"/>
    <property type="match status" value="1"/>
</dbReference>
<evidence type="ECO:0000313" key="4">
    <source>
        <dbReference type="EMBL" id="GJT52185.1"/>
    </source>
</evidence>
<dbReference type="CDD" id="cd09272">
    <property type="entry name" value="RNase_HI_RT_Ty1"/>
    <property type="match status" value="1"/>
</dbReference>
<evidence type="ECO:0000259" key="3">
    <source>
        <dbReference type="PROSITE" id="PS50158"/>
    </source>
</evidence>
<comment type="caution">
    <text evidence="4">The sequence shown here is derived from an EMBL/GenBank/DDBJ whole genome shotgun (WGS) entry which is preliminary data.</text>
</comment>
<protein>
    <submittedName>
        <fullName evidence="4">Reverse transcriptase domain-containing protein</fullName>
    </submittedName>
</protein>
<evidence type="ECO:0000256" key="1">
    <source>
        <dbReference type="PROSITE-ProRule" id="PRU00047"/>
    </source>
</evidence>
<dbReference type="Gene3D" id="3.10.10.10">
    <property type="entry name" value="HIV Type 1 Reverse Transcriptase, subunit A, domain 1"/>
    <property type="match status" value="1"/>
</dbReference>
<feature type="region of interest" description="Disordered" evidence="2">
    <location>
        <begin position="1108"/>
        <end position="1128"/>
    </location>
</feature>
<feature type="region of interest" description="Disordered" evidence="2">
    <location>
        <begin position="1303"/>
        <end position="1347"/>
    </location>
</feature>
<dbReference type="Proteomes" id="UP001151760">
    <property type="component" value="Unassembled WGS sequence"/>
</dbReference>
<dbReference type="InterPro" id="IPR057670">
    <property type="entry name" value="SH3_retrovirus"/>
</dbReference>
<dbReference type="Pfam" id="PF08284">
    <property type="entry name" value="RVP_2"/>
    <property type="match status" value="1"/>
</dbReference>
<feature type="compositionally biased region" description="Gly residues" evidence="2">
    <location>
        <begin position="1309"/>
        <end position="1325"/>
    </location>
</feature>
<sequence length="1836" mass="204384">MSVMDRSSSKRASLIHAKEKASSKVVGFDHKSACGENATVDQIKKRSKWENDDYVCRGLILNGMSDPLFDIYQNVESSQELCDSLEAKYMVEDASSKNSFILARFTQHKMKMDEAIQDSDKPKGNNVVSPSIVNMVEHNNSFRYNDNKGKRKHQDTKVDPNKKSKVTCWKCGKPRHLKKDCKGGKVDNKANGSSTNGSVNGFFNLLKGQNMFNKSFQIYYVIYVYEAYFVQDDDVAWVWGCRAVVRLPDPKLKTLDERGIECIFVRYVKHSKAFRLSSVPGPSQMFLINETEDIGGSVAPKEVVIQQPEPKLRKNKRNRTSKNFGPEFQLYLTKGTRDEVSNQHSYCFNVEDDPKIFDEAMKSQDVAFWKEAINDEMDSILGNNTWVLVDLPPGCKWILKRKLKVNGTIKKFKARLFIHGFRQKLRIYYFDTYVSVARISTIRLLIALTSIHNLIIHQMDVKTSFLNSELEEEVYMNQPQGFIMHGNENNMCKLIKSVYRLKQAPKQWHQKFDKVVLSSGRLLNQADKCVYRKLDKFGKGVIICLYVDDMLIFGTNQVQVDLTKELLSSKFSIKDIGEADVILVSTPMDTNEKLIPNNDQAVSQLKCFRVIGCQMYAMTCTRPDIAFVVGKLILEGYTDASWISNTKDNSSTSGRVFLLGGGAISWASKKQTCITNSTMESKFVALAAAGKEAECDATLAKAYSQMYNGKSRHLGVKHNMIHGLIMNGVVSIEFVRPQQNLADYLTKKLARDLVIKSAEGICLKLYGDLIPFDTVFRLGPVWGCDRLVIRAKIIENQIMAASAIVISSDSSNKSVGSPPSRVILFSDIPTVIPSTYVVAPETSTIAPVISSAAPVVETTLVASPTGLCGLVPYSGSDSDSPDEMSSPEHISLLPAISSFLCTDSSEAPDSSNGPPSQDMYVMAVARSMSKVASCPSSSSEFPIAPVTASPRIRRRLAILIRPGEAIPFGRPYSTHLNGPRKLLTARKRVGPLPALKLACRRVSPRSLDHRSSSSRSSSDSSPVHSSGLDAPDQAYSGSSARDVPPRLCYPPGKAPRCKSSSRDSSKRPMHSSSHYAGPSRKRCRSPVDSVPSSTLVMGSLAPTRADLLPPRKRFKDSYSSEASIEEDTEVDPIETEVDMELGIGDGDDVRDHAEIDPRDVRDDTEEYEADTNAGDTVEVGIDPMSTPIVEEEIIDPAGEDSSYSSGTRDGIDCRDETVQRRLEADQSIARGQRVSMIERIDSLRLDDLKEEFWQVRRDRDNTRERLRRTMTITRSGMTSSAIEEIINQRVDTALETRRVNRDLELGNGNDNGGGNGNGNGNGNGTRNGNNRGDNGDGNENRNVNGRGDRPGAYECTYQDFMKCQPLSFKGTKDVVGLIRWSEKMETVFHISNYLERYQVKYATCTLLDSALTWWNSYKRTIGTDAAYALSWRELLKLMTEVYCPRNEPTRLQDAIQITNHLMDKKLKGYANTRGQNVARAYTAGNNEKNGYGGTLSFCNRCKLHHEGQCTAKCQNCKRIGHLARDCRFVVTVTTQGTPWPNQGVVTCFECGVQGHYRKDCPKVKNQNHGNKSRVPDTRGKSYVVGGGDANPGSNTITGTFLLNDHHAYMLFDSGADRSFVSNTFSTLLDIIPSALDVSYAVELADGRTSKSSTMLRGYTLGLLGHPFNIDLMPIDLDSFDVIIGMDWLAKNHVVIVCDKKIVRIPYGNEILIIQGDKSDKEKKSTLSIISCVKAQKYMEKGCQLFLAQVTVKENKNESKEKRLDDVPTVRDFPEVFPKDLPGLPPVRQVEFQINLVLGAAPVARAPYRLARSEMEELSTQLQELSDKGFIRPSSSP</sequence>
<keyword evidence="4" id="KW-0548">Nucleotidyltransferase</keyword>
<dbReference type="Gene3D" id="2.40.70.10">
    <property type="entry name" value="Acid Proteases"/>
    <property type="match status" value="1"/>
</dbReference>
<evidence type="ECO:0000313" key="5">
    <source>
        <dbReference type="Proteomes" id="UP001151760"/>
    </source>
</evidence>
<feature type="domain" description="CCHC-type" evidence="3">
    <location>
        <begin position="1547"/>
        <end position="1562"/>
    </location>
</feature>
<accession>A0ABQ5EMT0</accession>
<dbReference type="InterPro" id="IPR013103">
    <property type="entry name" value="RVT_2"/>
</dbReference>
<dbReference type="SMART" id="SM00343">
    <property type="entry name" value="ZnF_C2HC"/>
    <property type="match status" value="3"/>
</dbReference>
<dbReference type="InterPro" id="IPR032567">
    <property type="entry name" value="RTL1-rel"/>
</dbReference>
<keyword evidence="4" id="KW-0808">Transferase</keyword>
<proteinExistence type="predicted"/>
<feature type="region of interest" description="Disordered" evidence="2">
    <location>
        <begin position="1000"/>
        <end position="1095"/>
    </location>
</feature>
<keyword evidence="1" id="KW-0862">Zinc</keyword>
<keyword evidence="5" id="KW-1185">Reference proteome</keyword>
<dbReference type="Gene3D" id="4.10.60.10">
    <property type="entry name" value="Zinc finger, CCHC-type"/>
    <property type="match status" value="1"/>
</dbReference>
<keyword evidence="1" id="KW-0863">Zinc-finger</keyword>
<feature type="compositionally biased region" description="Low complexity" evidence="2">
    <location>
        <begin position="1013"/>
        <end position="1026"/>
    </location>
</feature>
<feature type="region of interest" description="Disordered" evidence="2">
    <location>
        <begin position="1563"/>
        <end position="1588"/>
    </location>
</feature>
<dbReference type="SUPFAM" id="SSF57756">
    <property type="entry name" value="Retrovirus zinc finger-like domains"/>
    <property type="match status" value="1"/>
</dbReference>
<evidence type="ECO:0000256" key="2">
    <source>
        <dbReference type="SAM" id="MobiDB-lite"/>
    </source>
</evidence>
<dbReference type="Pfam" id="PF14223">
    <property type="entry name" value="Retrotran_gag_2"/>
    <property type="match status" value="1"/>
</dbReference>
<dbReference type="InterPro" id="IPR043502">
    <property type="entry name" value="DNA/RNA_pol_sf"/>
</dbReference>
<reference evidence="4" key="2">
    <citation type="submission" date="2022-01" db="EMBL/GenBank/DDBJ databases">
        <authorList>
            <person name="Yamashiro T."/>
            <person name="Shiraishi A."/>
            <person name="Satake H."/>
            <person name="Nakayama K."/>
        </authorList>
    </citation>
    <scope>NUCLEOTIDE SEQUENCE</scope>
</reference>
<keyword evidence="4" id="KW-0695">RNA-directed DNA polymerase</keyword>
<feature type="domain" description="CCHC-type" evidence="3">
    <location>
        <begin position="1512"/>
        <end position="1527"/>
    </location>
</feature>
<dbReference type="GO" id="GO:0003964">
    <property type="term" value="F:RNA-directed DNA polymerase activity"/>
    <property type="evidence" value="ECO:0007669"/>
    <property type="project" value="UniProtKB-KW"/>
</dbReference>
<dbReference type="PROSITE" id="PS50158">
    <property type="entry name" value="ZF_CCHC"/>
    <property type="match status" value="3"/>
</dbReference>
<keyword evidence="1" id="KW-0479">Metal-binding</keyword>
<dbReference type="PANTHER" id="PTHR15503:SF45">
    <property type="entry name" value="RNA-DIRECTED DNA POLYMERASE HOMOLOG"/>
    <property type="match status" value="1"/>
</dbReference>
<reference evidence="4" key="1">
    <citation type="journal article" date="2022" name="Int. J. Mol. Sci.">
        <title>Draft Genome of Tanacetum Coccineum: Genomic Comparison of Closely Related Tanacetum-Family Plants.</title>
        <authorList>
            <person name="Yamashiro T."/>
            <person name="Shiraishi A."/>
            <person name="Nakayama K."/>
            <person name="Satake H."/>
        </authorList>
    </citation>
    <scope>NUCLEOTIDE SEQUENCE</scope>
</reference>
<gene>
    <name evidence="4" type="ORF">Tco_0978342</name>
</gene>
<feature type="region of interest" description="Disordered" evidence="2">
    <location>
        <begin position="142"/>
        <end position="161"/>
    </location>
</feature>
<dbReference type="SUPFAM" id="SSF50630">
    <property type="entry name" value="Acid proteases"/>
    <property type="match status" value="1"/>
</dbReference>
<organism evidence="4 5">
    <name type="scientific">Tanacetum coccineum</name>
    <dbReference type="NCBI Taxonomy" id="301880"/>
    <lineage>
        <taxon>Eukaryota</taxon>
        <taxon>Viridiplantae</taxon>
        <taxon>Streptophyta</taxon>
        <taxon>Embryophyta</taxon>
        <taxon>Tracheophyta</taxon>
        <taxon>Spermatophyta</taxon>
        <taxon>Magnoliopsida</taxon>
        <taxon>eudicotyledons</taxon>
        <taxon>Gunneridae</taxon>
        <taxon>Pentapetalae</taxon>
        <taxon>asterids</taxon>
        <taxon>campanulids</taxon>
        <taxon>Asterales</taxon>
        <taxon>Asteraceae</taxon>
        <taxon>Asteroideae</taxon>
        <taxon>Anthemideae</taxon>
        <taxon>Anthemidinae</taxon>
        <taxon>Tanacetum</taxon>
    </lineage>
</organism>
<dbReference type="Pfam" id="PF00098">
    <property type="entry name" value="zf-CCHC"/>
    <property type="match status" value="2"/>
</dbReference>
<dbReference type="Pfam" id="PF07727">
    <property type="entry name" value="RVT_2"/>
    <property type="match status" value="1"/>
</dbReference>
<dbReference type="InterPro" id="IPR036875">
    <property type="entry name" value="Znf_CCHC_sf"/>
</dbReference>
<name>A0ABQ5EMT0_9ASTR</name>
<dbReference type="EMBL" id="BQNB010016472">
    <property type="protein sequence ID" value="GJT52185.1"/>
    <property type="molecule type" value="Genomic_DNA"/>
</dbReference>
<feature type="domain" description="CCHC-type" evidence="3">
    <location>
        <begin position="168"/>
        <end position="182"/>
    </location>
</feature>
<dbReference type="Pfam" id="PF25597">
    <property type="entry name" value="SH3_retrovirus"/>
    <property type="match status" value="1"/>
</dbReference>
<dbReference type="CDD" id="cd00303">
    <property type="entry name" value="retropepsin_like"/>
    <property type="match status" value="1"/>
</dbReference>
<dbReference type="SUPFAM" id="SSF56672">
    <property type="entry name" value="DNA/RNA polymerases"/>
    <property type="match status" value="2"/>
</dbReference>